<dbReference type="EMBL" id="ML732162">
    <property type="protein sequence ID" value="KAB8077999.1"/>
    <property type="molecule type" value="Genomic_DNA"/>
</dbReference>
<keyword evidence="1" id="KW-0378">Hydrolase</keyword>
<dbReference type="Pfam" id="PF07910">
    <property type="entry name" value="Peptidase_C78"/>
    <property type="match status" value="1"/>
</dbReference>
<sequence>MDHQRVEGPTSTCPFCPFSDPDSNFAMEHIELCHPESNKDFDIDDCKEVTSSKQAILNSQQCSSGADENTRKYIDCPHGCGDLILANELSARLDLHFAEEFAYENASSSQLESSKSLNAEGLRRLHICDDLNNAQDQHGPTLKGRLKSERYTHERRPHSPSKIVPTGGVRRLGRAELGPYAHEKHMPSWLRRILEKDAKTTQSNTIGSDGTLPRHHSANNETSDVVPVLFRLCEQDKSVQRAFFCSPKVHQISKMSKEGGFCGYRNIQMLISYIKESRSSGHDCFSETSPTILQLQDMIENAWEMGYNSIGRIETGGIRGTRKYIGTPEAQALFLSLGIQCEASSIGGTKDMQAHDALFVCIADYFRQACSLDTKDKVLLTNLPPIYFQHQGHSMTIIGFEIRDNGSANILVFDPMFRASPAVKRLKDTRAISADPGRILKGYRRGAAYLQKYKIFEILKLSTSTNLSQE</sequence>
<keyword evidence="5" id="KW-1185">Reference proteome</keyword>
<dbReference type="AlphaFoldDB" id="A0A5N5XBA3"/>
<evidence type="ECO:0000313" key="4">
    <source>
        <dbReference type="EMBL" id="KAB8077999.1"/>
    </source>
</evidence>
<protein>
    <submittedName>
        <fullName evidence="4">DUF1671-domain-containing protein</fullName>
    </submittedName>
</protein>
<evidence type="ECO:0000313" key="5">
    <source>
        <dbReference type="Proteomes" id="UP000326565"/>
    </source>
</evidence>
<dbReference type="Gene3D" id="3.90.70.130">
    <property type="match status" value="1"/>
</dbReference>
<proteinExistence type="predicted"/>
<organism evidence="4 5">
    <name type="scientific">Aspergillus leporis</name>
    <dbReference type="NCBI Taxonomy" id="41062"/>
    <lineage>
        <taxon>Eukaryota</taxon>
        <taxon>Fungi</taxon>
        <taxon>Dikarya</taxon>
        <taxon>Ascomycota</taxon>
        <taxon>Pezizomycotina</taxon>
        <taxon>Eurotiomycetes</taxon>
        <taxon>Eurotiomycetidae</taxon>
        <taxon>Eurotiales</taxon>
        <taxon>Aspergillaceae</taxon>
        <taxon>Aspergillus</taxon>
        <taxon>Aspergillus subgen. Circumdati</taxon>
    </lineage>
</organism>
<gene>
    <name evidence="4" type="ORF">BDV29DRAFT_167086</name>
</gene>
<feature type="domain" description="UFSP1/2/DUB catalytic" evidence="3">
    <location>
        <begin position="239"/>
        <end position="459"/>
    </location>
</feature>
<evidence type="ECO:0000256" key="1">
    <source>
        <dbReference type="ARBA" id="ARBA00022801"/>
    </source>
</evidence>
<dbReference type="InterPro" id="IPR012462">
    <property type="entry name" value="UFSP1/2_DUB_cat"/>
</dbReference>
<feature type="region of interest" description="Disordered" evidence="2">
    <location>
        <begin position="200"/>
        <end position="219"/>
    </location>
</feature>
<evidence type="ECO:0000256" key="2">
    <source>
        <dbReference type="SAM" id="MobiDB-lite"/>
    </source>
</evidence>
<reference evidence="4 5" key="1">
    <citation type="submission" date="2019-04" db="EMBL/GenBank/DDBJ databases">
        <title>Friends and foes A comparative genomics study of 23 Aspergillus species from section Flavi.</title>
        <authorList>
            <consortium name="DOE Joint Genome Institute"/>
            <person name="Kjaerbolling I."/>
            <person name="Vesth T."/>
            <person name="Frisvad J.C."/>
            <person name="Nybo J.L."/>
            <person name="Theobald S."/>
            <person name="Kildgaard S."/>
            <person name="Isbrandt T."/>
            <person name="Kuo A."/>
            <person name="Sato A."/>
            <person name="Lyhne E.K."/>
            <person name="Kogle M.E."/>
            <person name="Wiebenga A."/>
            <person name="Kun R.S."/>
            <person name="Lubbers R.J."/>
            <person name="Makela M.R."/>
            <person name="Barry K."/>
            <person name="Chovatia M."/>
            <person name="Clum A."/>
            <person name="Daum C."/>
            <person name="Haridas S."/>
            <person name="He G."/>
            <person name="LaButti K."/>
            <person name="Lipzen A."/>
            <person name="Mondo S."/>
            <person name="Riley R."/>
            <person name="Salamov A."/>
            <person name="Simmons B.A."/>
            <person name="Magnuson J.K."/>
            <person name="Henrissat B."/>
            <person name="Mortensen U.H."/>
            <person name="Larsen T.O."/>
            <person name="Devries R.P."/>
            <person name="Grigoriev I.V."/>
            <person name="Machida M."/>
            <person name="Baker S.E."/>
            <person name="Andersen M.R."/>
        </authorList>
    </citation>
    <scope>NUCLEOTIDE SEQUENCE [LARGE SCALE GENOMIC DNA]</scope>
    <source>
        <strain evidence="4 5">CBS 151.66</strain>
    </source>
</reference>
<dbReference type="GO" id="GO:0016787">
    <property type="term" value="F:hydrolase activity"/>
    <property type="evidence" value="ECO:0007669"/>
    <property type="project" value="UniProtKB-KW"/>
</dbReference>
<dbReference type="OrthoDB" id="288987at2759"/>
<feature type="region of interest" description="Disordered" evidence="2">
    <location>
        <begin position="133"/>
        <end position="167"/>
    </location>
</feature>
<evidence type="ECO:0000259" key="3">
    <source>
        <dbReference type="Pfam" id="PF07910"/>
    </source>
</evidence>
<dbReference type="Proteomes" id="UP000326565">
    <property type="component" value="Unassembled WGS sequence"/>
</dbReference>
<name>A0A5N5XBA3_9EURO</name>
<accession>A0A5N5XBA3</accession>